<evidence type="ECO:0000256" key="2">
    <source>
        <dbReference type="PROSITE-ProRule" id="PRU00169"/>
    </source>
</evidence>
<dbReference type="RefSeq" id="WP_211533280.1">
    <property type="nucleotide sequence ID" value="NZ_CP058560.1"/>
</dbReference>
<dbReference type="Proteomes" id="UP000681041">
    <property type="component" value="Chromosome"/>
</dbReference>
<accession>A0A8T8K300</accession>
<name>A0A8T8K300_9EURY</name>
<gene>
    <name evidence="4" type="ORF">HYG87_00420</name>
</gene>
<dbReference type="GO" id="GO:0000160">
    <property type="term" value="P:phosphorelay signal transduction system"/>
    <property type="evidence" value="ECO:0007669"/>
    <property type="project" value="InterPro"/>
</dbReference>
<dbReference type="Pfam" id="PF00072">
    <property type="entry name" value="Response_reg"/>
    <property type="match status" value="1"/>
</dbReference>
<dbReference type="Gene3D" id="3.40.50.2300">
    <property type="match status" value="1"/>
</dbReference>
<dbReference type="SMART" id="SM00448">
    <property type="entry name" value="REC"/>
    <property type="match status" value="1"/>
</dbReference>
<feature type="domain" description="Response regulatory" evidence="3">
    <location>
        <begin position="4"/>
        <end position="119"/>
    </location>
</feature>
<proteinExistence type="predicted"/>
<sequence>MEKNILIMEDEGLIALELKTKLKSWGYDKVFISSTGSEALEIAKKHPPHLVVADIHLKGKINGIETIKKLKSWSKFPIIIISAYMDPKVVDSALEINPNCYLLKPLNNEELRINIQLALK</sequence>
<dbReference type="PROSITE" id="PS50110">
    <property type="entry name" value="RESPONSE_REGULATORY"/>
    <property type="match status" value="1"/>
</dbReference>
<evidence type="ECO:0000313" key="4">
    <source>
        <dbReference type="EMBL" id="QUH22337.1"/>
    </source>
</evidence>
<dbReference type="InterPro" id="IPR011006">
    <property type="entry name" value="CheY-like_superfamily"/>
</dbReference>
<dbReference type="InterPro" id="IPR050595">
    <property type="entry name" value="Bact_response_regulator"/>
</dbReference>
<keyword evidence="1 2" id="KW-0597">Phosphoprotein</keyword>
<protein>
    <submittedName>
        <fullName evidence="4">Response regulator</fullName>
    </submittedName>
</protein>
<dbReference type="KEGG" id="meme:HYG87_00420"/>
<dbReference type="OrthoDB" id="2830at2157"/>
<evidence type="ECO:0000259" key="3">
    <source>
        <dbReference type="PROSITE" id="PS50110"/>
    </source>
</evidence>
<dbReference type="PANTHER" id="PTHR44591">
    <property type="entry name" value="STRESS RESPONSE REGULATOR PROTEIN 1"/>
    <property type="match status" value="1"/>
</dbReference>
<dbReference type="PANTHER" id="PTHR44591:SF3">
    <property type="entry name" value="RESPONSE REGULATORY DOMAIN-CONTAINING PROTEIN"/>
    <property type="match status" value="1"/>
</dbReference>
<dbReference type="GeneID" id="64819182"/>
<organism evidence="4 5">
    <name type="scientific">Methanobacterium alkalithermotolerans</name>
    <dbReference type="NCBI Taxonomy" id="2731220"/>
    <lineage>
        <taxon>Archaea</taxon>
        <taxon>Methanobacteriati</taxon>
        <taxon>Methanobacteriota</taxon>
        <taxon>Methanomada group</taxon>
        <taxon>Methanobacteria</taxon>
        <taxon>Methanobacteriales</taxon>
        <taxon>Methanobacteriaceae</taxon>
        <taxon>Methanobacterium</taxon>
    </lineage>
</organism>
<keyword evidence="5" id="KW-1185">Reference proteome</keyword>
<dbReference type="SUPFAM" id="SSF52172">
    <property type="entry name" value="CheY-like"/>
    <property type="match status" value="1"/>
</dbReference>
<feature type="modified residue" description="4-aspartylphosphate" evidence="2">
    <location>
        <position position="54"/>
    </location>
</feature>
<evidence type="ECO:0000256" key="1">
    <source>
        <dbReference type="ARBA" id="ARBA00022553"/>
    </source>
</evidence>
<evidence type="ECO:0000313" key="5">
    <source>
        <dbReference type="Proteomes" id="UP000681041"/>
    </source>
</evidence>
<dbReference type="EMBL" id="CP058560">
    <property type="protein sequence ID" value="QUH22337.1"/>
    <property type="molecule type" value="Genomic_DNA"/>
</dbReference>
<dbReference type="InterPro" id="IPR001789">
    <property type="entry name" value="Sig_transdc_resp-reg_receiver"/>
</dbReference>
<dbReference type="AlphaFoldDB" id="A0A8T8K300"/>
<reference evidence="4" key="1">
    <citation type="submission" date="2020-07" db="EMBL/GenBank/DDBJ databases">
        <title>Methanobacterium. sp. MethCan genome.</title>
        <authorList>
            <person name="Postec A."/>
            <person name="Quemeneur M."/>
        </authorList>
    </citation>
    <scope>NUCLEOTIDE SEQUENCE</scope>
    <source>
        <strain evidence="4">MethCAN</strain>
    </source>
</reference>